<name>X0SLN0_9ZZZZ</name>
<dbReference type="InterPro" id="IPR036291">
    <property type="entry name" value="NAD(P)-bd_dom_sf"/>
</dbReference>
<protein>
    <recommendedName>
        <fullName evidence="7">Gfo/Idh/MocA-like oxidoreductase N-terminal domain-containing protein</fullName>
    </recommendedName>
</protein>
<evidence type="ECO:0000313" key="6">
    <source>
        <dbReference type="EMBL" id="GAF76021.1"/>
    </source>
</evidence>
<feature type="non-terminal residue" evidence="6">
    <location>
        <position position="276"/>
    </location>
</feature>
<accession>X0SLN0</accession>
<dbReference type="PANTHER" id="PTHR43708:SF5">
    <property type="entry name" value="CONSERVED EXPRESSED OXIDOREDUCTASE (EUROFUNG)-RELATED"/>
    <property type="match status" value="1"/>
</dbReference>
<proteinExistence type="inferred from homology"/>
<comment type="caution">
    <text evidence="6">The sequence shown here is derived from an EMBL/GenBank/DDBJ whole genome shotgun (WGS) entry which is preliminary data.</text>
</comment>
<dbReference type="AlphaFoldDB" id="X0SLN0"/>
<dbReference type="GO" id="GO:0016491">
    <property type="term" value="F:oxidoreductase activity"/>
    <property type="evidence" value="ECO:0007669"/>
    <property type="project" value="UniProtKB-KW"/>
</dbReference>
<dbReference type="Gene3D" id="3.30.360.10">
    <property type="entry name" value="Dihydrodipicolinate Reductase, domain 2"/>
    <property type="match status" value="1"/>
</dbReference>
<feature type="compositionally biased region" description="Polar residues" evidence="3">
    <location>
        <begin position="262"/>
        <end position="276"/>
    </location>
</feature>
<reference evidence="6" key="1">
    <citation type="journal article" date="2014" name="Front. Microbiol.">
        <title>High frequency of phylogenetically diverse reductive dehalogenase-homologous genes in deep subseafloor sedimentary metagenomes.</title>
        <authorList>
            <person name="Kawai M."/>
            <person name="Futagami T."/>
            <person name="Toyoda A."/>
            <person name="Takaki Y."/>
            <person name="Nishi S."/>
            <person name="Hori S."/>
            <person name="Arai W."/>
            <person name="Tsubouchi T."/>
            <person name="Morono Y."/>
            <person name="Uchiyama I."/>
            <person name="Ito T."/>
            <person name="Fujiyama A."/>
            <person name="Inagaki F."/>
            <person name="Takami H."/>
        </authorList>
    </citation>
    <scope>NUCLEOTIDE SEQUENCE</scope>
    <source>
        <strain evidence="6">Expedition CK06-06</strain>
    </source>
</reference>
<organism evidence="6">
    <name type="scientific">marine sediment metagenome</name>
    <dbReference type="NCBI Taxonomy" id="412755"/>
    <lineage>
        <taxon>unclassified sequences</taxon>
        <taxon>metagenomes</taxon>
        <taxon>ecological metagenomes</taxon>
    </lineage>
</organism>
<keyword evidence="2" id="KW-0560">Oxidoreductase</keyword>
<dbReference type="InterPro" id="IPR055170">
    <property type="entry name" value="GFO_IDH_MocA-like_dom"/>
</dbReference>
<dbReference type="SUPFAM" id="SSF55347">
    <property type="entry name" value="Glyceraldehyde-3-phosphate dehydrogenase-like, C-terminal domain"/>
    <property type="match status" value="1"/>
</dbReference>
<dbReference type="GO" id="GO:0000166">
    <property type="term" value="F:nucleotide binding"/>
    <property type="evidence" value="ECO:0007669"/>
    <property type="project" value="InterPro"/>
</dbReference>
<dbReference type="PANTHER" id="PTHR43708">
    <property type="entry name" value="CONSERVED EXPRESSED OXIDOREDUCTASE (EUROFUNG)"/>
    <property type="match status" value="1"/>
</dbReference>
<feature type="domain" description="Gfo/Idh/MocA-like oxidoreductase N-terminal" evidence="4">
    <location>
        <begin position="5"/>
        <end position="121"/>
    </location>
</feature>
<evidence type="ECO:0000259" key="4">
    <source>
        <dbReference type="Pfam" id="PF01408"/>
    </source>
</evidence>
<dbReference type="EMBL" id="BARS01004300">
    <property type="protein sequence ID" value="GAF76021.1"/>
    <property type="molecule type" value="Genomic_DNA"/>
</dbReference>
<comment type="similarity">
    <text evidence="1">Belongs to the Gfo/Idh/MocA family.</text>
</comment>
<dbReference type="Pfam" id="PF22725">
    <property type="entry name" value="GFO_IDH_MocA_C3"/>
    <property type="match status" value="1"/>
</dbReference>
<dbReference type="Pfam" id="PF01408">
    <property type="entry name" value="GFO_IDH_MocA"/>
    <property type="match status" value="1"/>
</dbReference>
<sequence>MSEPRICIVGAGGLSSSRIYPYIGTAGGQLVGVCDLEVEKAEHNARLWGGTAYREMDAMLDAEQPDGVIICIGPAQHAELAPVVMRRGIPVYTEKPPATSAADALAVARVSKETGALCTTAFKKRYAACYSRAKEWLSTFPADKLASLSIDYGSARYDNDTPLSEFLLDFAIHGIDLVGYLFGDVEQVVAFTKDRHSYAVSLRYANGAVGTMDLTDGRAWDVPTEEVEITVEGGNFMTIHNSSTWRITQDGKPHEWREPATFVSSGDSGNDTGHLP</sequence>
<feature type="domain" description="GFO/IDH/MocA-like oxidoreductase" evidence="5">
    <location>
        <begin position="152"/>
        <end position="232"/>
    </location>
</feature>
<dbReference type="Gene3D" id="3.40.50.720">
    <property type="entry name" value="NAD(P)-binding Rossmann-like Domain"/>
    <property type="match status" value="1"/>
</dbReference>
<evidence type="ECO:0000259" key="5">
    <source>
        <dbReference type="Pfam" id="PF22725"/>
    </source>
</evidence>
<gene>
    <name evidence="6" type="ORF">S01H1_08374</name>
</gene>
<evidence type="ECO:0000256" key="1">
    <source>
        <dbReference type="ARBA" id="ARBA00010928"/>
    </source>
</evidence>
<evidence type="ECO:0008006" key="7">
    <source>
        <dbReference type="Google" id="ProtNLM"/>
    </source>
</evidence>
<evidence type="ECO:0000256" key="2">
    <source>
        <dbReference type="ARBA" id="ARBA00023002"/>
    </source>
</evidence>
<evidence type="ECO:0000256" key="3">
    <source>
        <dbReference type="SAM" id="MobiDB-lite"/>
    </source>
</evidence>
<dbReference type="InterPro" id="IPR000683">
    <property type="entry name" value="Gfo/Idh/MocA-like_OxRdtase_N"/>
</dbReference>
<dbReference type="SUPFAM" id="SSF51735">
    <property type="entry name" value="NAD(P)-binding Rossmann-fold domains"/>
    <property type="match status" value="1"/>
</dbReference>
<dbReference type="InterPro" id="IPR051317">
    <property type="entry name" value="Gfo/Idh/MocA_oxidoreduct"/>
</dbReference>
<feature type="region of interest" description="Disordered" evidence="3">
    <location>
        <begin position="257"/>
        <end position="276"/>
    </location>
</feature>